<gene>
    <name evidence="2" type="ORF">ALO52_01841</name>
</gene>
<dbReference type="Proteomes" id="UP000050562">
    <property type="component" value="Unassembled WGS sequence"/>
</dbReference>
<feature type="chain" id="PRO_5006171827" description="DUF3757 domain-containing protein" evidence="1">
    <location>
        <begin position="24"/>
        <end position="145"/>
    </location>
</feature>
<protein>
    <recommendedName>
        <fullName evidence="4">DUF3757 domain-containing protein</fullName>
    </recommendedName>
</protein>
<evidence type="ECO:0008006" key="4">
    <source>
        <dbReference type="Google" id="ProtNLM"/>
    </source>
</evidence>
<keyword evidence="1" id="KW-0732">Signal</keyword>
<feature type="signal peptide" evidence="1">
    <location>
        <begin position="1"/>
        <end position="23"/>
    </location>
</feature>
<accession>A0A0P9XS86</accession>
<dbReference type="Pfam" id="PF12582">
    <property type="entry name" value="DUF3757"/>
    <property type="match status" value="1"/>
</dbReference>
<sequence>MNIILSGLAAATLLMGLSTASQAMESCPAASTITQDSAGIYTAKGEQGEWTSKTPVNKLNLGPNITFLNATVLQADEKSPQELQKCIYKTQDGMSLDLYFITTNKKEFTVNIQGASWKAEPGYFGSINNVCENTTPENCRFTIVQ</sequence>
<evidence type="ECO:0000313" key="3">
    <source>
        <dbReference type="Proteomes" id="UP000050562"/>
    </source>
</evidence>
<proteinExistence type="predicted"/>
<organism evidence="2 3">
    <name type="scientific">Pseudomonas syringae pv. primulae</name>
    <dbReference type="NCBI Taxonomy" id="251707"/>
    <lineage>
        <taxon>Bacteria</taxon>
        <taxon>Pseudomonadati</taxon>
        <taxon>Pseudomonadota</taxon>
        <taxon>Gammaproteobacteria</taxon>
        <taxon>Pseudomonadales</taxon>
        <taxon>Pseudomonadaceae</taxon>
        <taxon>Pseudomonas</taxon>
    </lineage>
</organism>
<comment type="caution">
    <text evidence="2">The sequence shown here is derived from an EMBL/GenBank/DDBJ whole genome shotgun (WGS) entry which is preliminary data.</text>
</comment>
<dbReference type="PATRIC" id="fig|251707.3.peg.2505"/>
<evidence type="ECO:0000256" key="1">
    <source>
        <dbReference type="SAM" id="SignalP"/>
    </source>
</evidence>
<reference evidence="2 3" key="1">
    <citation type="submission" date="2015-09" db="EMBL/GenBank/DDBJ databases">
        <title>Genome announcement of multiple Pseudomonas syringae strains.</title>
        <authorList>
            <person name="Thakur S."/>
            <person name="Wang P.W."/>
            <person name="Gong Y."/>
            <person name="Weir B.S."/>
            <person name="Guttman D.S."/>
        </authorList>
    </citation>
    <scope>NUCLEOTIDE SEQUENCE [LARGE SCALE GENOMIC DNA]</scope>
    <source>
        <strain evidence="2 3">ICMP3956</strain>
    </source>
</reference>
<evidence type="ECO:0000313" key="2">
    <source>
        <dbReference type="EMBL" id="KPY38506.1"/>
    </source>
</evidence>
<dbReference type="AlphaFoldDB" id="A0A0P9XS86"/>
<name>A0A0P9XS86_9PSED</name>
<dbReference type="RefSeq" id="WP_025994773.1">
    <property type="nucleotide sequence ID" value="NZ_LJRC01000094.1"/>
</dbReference>
<dbReference type="EMBL" id="LJRC01000094">
    <property type="protein sequence ID" value="KPY38506.1"/>
    <property type="molecule type" value="Genomic_DNA"/>
</dbReference>
<dbReference type="InterPro" id="IPR022231">
    <property type="entry name" value="DUF3757"/>
</dbReference>